<keyword evidence="2" id="KW-1133">Transmembrane helix</keyword>
<gene>
    <name evidence="4" type="ORF">C0V82_10160</name>
</gene>
<keyword evidence="5" id="KW-1185">Reference proteome</keyword>
<keyword evidence="2" id="KW-0472">Membrane</keyword>
<feature type="compositionally biased region" description="Low complexity" evidence="1">
    <location>
        <begin position="50"/>
        <end position="75"/>
    </location>
</feature>
<keyword evidence="2" id="KW-0812">Transmembrane</keyword>
<evidence type="ECO:0000256" key="1">
    <source>
        <dbReference type="SAM" id="MobiDB-lite"/>
    </source>
</evidence>
<dbReference type="AlphaFoldDB" id="A0A2K9NBU8"/>
<sequence>MILSCPSCAKRFMLDGRLLGAGRKVKCGQCGNVWFAEPSMAVAPPPPSRPAAAPTPAQRAPAAQRPAAPAKAPLAVVERPGAGGGSAPAGRPAARNAVSPPPPPPPPPPPMEEPRGNLFDDPPSDDLAGFGDLGGDGDSDGFDSKRFDADADDMGLARPFRPRPIPKGSNLPALPGQSKARRAAMAAWAGLVLAVGGIGAGLFYGKDMIIQAWPAAFPLYEMAGLAELPGTGLSEPGDPKTTKVEIRDIEGINMLFVSGEIANKSDSQRDVPDIQAVAVGEDGKELYAWRIVPPVRRLFPNQSTKFESRRPENQGTQAKSISFRYVAPEKPTAH</sequence>
<evidence type="ECO:0000313" key="5">
    <source>
        <dbReference type="Proteomes" id="UP000234752"/>
    </source>
</evidence>
<evidence type="ECO:0000259" key="3">
    <source>
        <dbReference type="Pfam" id="PF13717"/>
    </source>
</evidence>
<dbReference type="InterPro" id="IPR011723">
    <property type="entry name" value="Znf/thioredoxin_put"/>
</dbReference>
<evidence type="ECO:0000313" key="4">
    <source>
        <dbReference type="EMBL" id="AUN30559.1"/>
    </source>
</evidence>
<organism evidence="4 5">
    <name type="scientific">Niveispirillum cyanobacteriorum</name>
    <dbReference type="NCBI Taxonomy" id="1612173"/>
    <lineage>
        <taxon>Bacteria</taxon>
        <taxon>Pseudomonadati</taxon>
        <taxon>Pseudomonadota</taxon>
        <taxon>Alphaproteobacteria</taxon>
        <taxon>Rhodospirillales</taxon>
        <taxon>Azospirillaceae</taxon>
        <taxon>Niveispirillum</taxon>
    </lineage>
</organism>
<protein>
    <recommendedName>
        <fullName evidence="3">Zinc finger/thioredoxin putative domain-containing protein</fullName>
    </recommendedName>
</protein>
<dbReference type="Proteomes" id="UP000234752">
    <property type="component" value="Chromosome eg_1"/>
</dbReference>
<dbReference type="RefSeq" id="WP_102112241.1">
    <property type="nucleotide sequence ID" value="NZ_BMGN01000002.1"/>
</dbReference>
<feature type="transmembrane region" description="Helical" evidence="2">
    <location>
        <begin position="185"/>
        <end position="204"/>
    </location>
</feature>
<reference evidence="4 5" key="1">
    <citation type="submission" date="2017-12" db="EMBL/GenBank/DDBJ databases">
        <title>Genomes of bacteria within cyanobacterial aggregates.</title>
        <authorList>
            <person name="Cai H."/>
        </authorList>
    </citation>
    <scope>NUCLEOTIDE SEQUENCE [LARGE SCALE GENOMIC DNA]</scope>
    <source>
        <strain evidence="4 5">TH16</strain>
    </source>
</reference>
<name>A0A2K9NBU8_9PROT</name>
<feature type="domain" description="Zinc finger/thioredoxin putative" evidence="3">
    <location>
        <begin position="1"/>
        <end position="35"/>
    </location>
</feature>
<feature type="region of interest" description="Disordered" evidence="1">
    <location>
        <begin position="42"/>
        <end position="172"/>
    </location>
</feature>
<accession>A0A2K9NBU8</accession>
<dbReference type="NCBIfam" id="TIGR02098">
    <property type="entry name" value="MJ0042_CXXC"/>
    <property type="match status" value="1"/>
</dbReference>
<feature type="compositionally biased region" description="Pro residues" evidence="1">
    <location>
        <begin position="99"/>
        <end position="111"/>
    </location>
</feature>
<feature type="region of interest" description="Disordered" evidence="1">
    <location>
        <begin position="301"/>
        <end position="334"/>
    </location>
</feature>
<dbReference type="KEGG" id="ncb:C0V82_10160"/>
<dbReference type="Pfam" id="PF13717">
    <property type="entry name" value="Zn_ribbon_4"/>
    <property type="match status" value="1"/>
</dbReference>
<dbReference type="EMBL" id="CP025611">
    <property type="protein sequence ID" value="AUN30559.1"/>
    <property type="molecule type" value="Genomic_DNA"/>
</dbReference>
<evidence type="ECO:0000256" key="2">
    <source>
        <dbReference type="SAM" id="Phobius"/>
    </source>
</evidence>
<proteinExistence type="predicted"/>